<dbReference type="InterPro" id="IPR020018">
    <property type="entry name" value="Motility-assoc_lipoprot_GldH"/>
</dbReference>
<dbReference type="NCBIfam" id="TIGR03511">
    <property type="entry name" value="GldH_lipo"/>
    <property type="match status" value="1"/>
</dbReference>
<proteinExistence type="predicted"/>
<keyword evidence="2" id="KW-1185">Reference proteome</keyword>
<dbReference type="OrthoDB" id="982482at2"/>
<evidence type="ECO:0000313" key="2">
    <source>
        <dbReference type="Proteomes" id="UP000295334"/>
    </source>
</evidence>
<protein>
    <submittedName>
        <fullName evidence="1">Gliding motility lipoprotein GldH</fullName>
    </submittedName>
</protein>
<evidence type="ECO:0000313" key="1">
    <source>
        <dbReference type="EMBL" id="TCJ13958.1"/>
    </source>
</evidence>
<dbReference type="PROSITE" id="PS51257">
    <property type="entry name" value="PROKAR_LIPOPROTEIN"/>
    <property type="match status" value="1"/>
</dbReference>
<dbReference type="RefSeq" id="WP_131448606.1">
    <property type="nucleotide sequence ID" value="NZ_SJZI01000042.1"/>
</dbReference>
<name>A0A4R1BAL5_9BACT</name>
<organism evidence="1 2">
    <name type="scientific">Flaviaesturariibacter flavus</name>
    <dbReference type="NCBI Taxonomy" id="2502780"/>
    <lineage>
        <taxon>Bacteria</taxon>
        <taxon>Pseudomonadati</taxon>
        <taxon>Bacteroidota</taxon>
        <taxon>Chitinophagia</taxon>
        <taxon>Chitinophagales</taxon>
        <taxon>Chitinophagaceae</taxon>
        <taxon>Flaviaestuariibacter</taxon>
    </lineage>
</organism>
<dbReference type="Proteomes" id="UP000295334">
    <property type="component" value="Unassembled WGS sequence"/>
</dbReference>
<keyword evidence="1" id="KW-0449">Lipoprotein</keyword>
<sequence>MTRLLTICLFSVFALSGCDTIDLYDRAVSISGHAWKSSEKPVFRFNIKDTTVPYQLYVLLRHSARYNYNNLWINLHTVSPDGSTNTAQYELPLAAGGRGWLGSGMDDIYEHRIALTPVNQDFRFHQAGTYVFTIEHIMRENPLQEVYNVGLRVEKKTAR</sequence>
<accession>A0A4R1BAL5</accession>
<dbReference type="EMBL" id="SJZI01000042">
    <property type="protein sequence ID" value="TCJ13958.1"/>
    <property type="molecule type" value="Genomic_DNA"/>
</dbReference>
<gene>
    <name evidence="1" type="primary">gldH</name>
    <name evidence="1" type="ORF">EPD60_08055</name>
</gene>
<dbReference type="AlphaFoldDB" id="A0A4R1BAL5"/>
<reference evidence="1 2" key="1">
    <citation type="submission" date="2019-03" db="EMBL/GenBank/DDBJ databases">
        <authorList>
            <person name="Kim M.K.M."/>
        </authorList>
    </citation>
    <scope>NUCLEOTIDE SEQUENCE [LARGE SCALE GENOMIC DNA]</scope>
    <source>
        <strain evidence="1 2">17J68-12</strain>
    </source>
</reference>
<dbReference type="Pfam" id="PF14109">
    <property type="entry name" value="GldH_lipo"/>
    <property type="match status" value="1"/>
</dbReference>
<comment type="caution">
    <text evidence="1">The sequence shown here is derived from an EMBL/GenBank/DDBJ whole genome shotgun (WGS) entry which is preliminary data.</text>
</comment>